<reference evidence="4 5" key="1">
    <citation type="journal article" date="2019" name="PLoS Biol.">
        <title>Sex chromosomes control vertical transmission of feminizing Wolbachia symbionts in an isopod.</title>
        <authorList>
            <person name="Becking T."/>
            <person name="Chebbi M.A."/>
            <person name="Giraud I."/>
            <person name="Moumen B."/>
            <person name="Laverre T."/>
            <person name="Caubet Y."/>
            <person name="Peccoud J."/>
            <person name="Gilbert C."/>
            <person name="Cordaux R."/>
        </authorList>
    </citation>
    <scope>NUCLEOTIDE SEQUENCE [LARGE SCALE GENOMIC DNA]</scope>
    <source>
        <strain evidence="4">ANa2</strain>
        <tissue evidence="4">Whole body excluding digestive tract and cuticle</tissue>
    </source>
</reference>
<dbReference type="GO" id="GO:0032526">
    <property type="term" value="P:response to retinoic acid"/>
    <property type="evidence" value="ECO:0007669"/>
    <property type="project" value="TreeGrafter"/>
</dbReference>
<comment type="caution">
    <text evidence="4">The sequence shown here is derived from an EMBL/GenBank/DDBJ whole genome shotgun (WGS) entry which is preliminary data.</text>
</comment>
<evidence type="ECO:0000259" key="3">
    <source>
        <dbReference type="Pfam" id="PF03959"/>
    </source>
</evidence>
<name>A0A5N5SHM6_9CRUS</name>
<evidence type="ECO:0000313" key="5">
    <source>
        <dbReference type="Proteomes" id="UP000326759"/>
    </source>
</evidence>
<proteinExistence type="inferred from homology"/>
<gene>
    <name evidence="4" type="primary">Ovca2</name>
    <name evidence="4" type="ORF">Anas_10789</name>
</gene>
<evidence type="ECO:0000313" key="4">
    <source>
        <dbReference type="EMBL" id="KAB7493745.1"/>
    </source>
</evidence>
<dbReference type="PANTHER" id="PTHR48070:SF6">
    <property type="entry name" value="ESTERASE OVCA2"/>
    <property type="match status" value="1"/>
</dbReference>
<dbReference type="Pfam" id="PF03959">
    <property type="entry name" value="FSH1"/>
    <property type="match status" value="1"/>
</dbReference>
<accession>A0A5N5SHM6</accession>
<dbReference type="Proteomes" id="UP000326759">
    <property type="component" value="Unassembled WGS sequence"/>
</dbReference>
<dbReference type="EMBL" id="SEYY01024987">
    <property type="protein sequence ID" value="KAB7493745.1"/>
    <property type="molecule type" value="Genomic_DNA"/>
</dbReference>
<organism evidence="4 5">
    <name type="scientific">Armadillidium nasatum</name>
    <dbReference type="NCBI Taxonomy" id="96803"/>
    <lineage>
        <taxon>Eukaryota</taxon>
        <taxon>Metazoa</taxon>
        <taxon>Ecdysozoa</taxon>
        <taxon>Arthropoda</taxon>
        <taxon>Crustacea</taxon>
        <taxon>Multicrustacea</taxon>
        <taxon>Malacostraca</taxon>
        <taxon>Eumalacostraca</taxon>
        <taxon>Peracarida</taxon>
        <taxon>Isopoda</taxon>
        <taxon>Oniscidea</taxon>
        <taxon>Crinocheta</taxon>
        <taxon>Armadillidiidae</taxon>
        <taxon>Armadillidium</taxon>
    </lineage>
</organism>
<sequence length="122" mass="14339">MNKNKNNDSSLNVGVLARLNRHFHISMVYMIIKILNMATERKLRILCFHGYRQTGEIFRQKTGSLRKSLKKHAELHYLTAPLQIPCENSKDEDNGCGWWFSREDDYFSAKHKSDFVKGFEIM</sequence>
<dbReference type="InterPro" id="IPR005645">
    <property type="entry name" value="FSH-like_dom"/>
</dbReference>
<dbReference type="GO" id="GO:0005737">
    <property type="term" value="C:cytoplasm"/>
    <property type="evidence" value="ECO:0007669"/>
    <property type="project" value="TreeGrafter"/>
</dbReference>
<protein>
    <submittedName>
        <fullName evidence="4">Esterase OVCA2</fullName>
    </submittedName>
</protein>
<keyword evidence="5" id="KW-1185">Reference proteome</keyword>
<dbReference type="InterPro" id="IPR029058">
    <property type="entry name" value="AB_hydrolase_fold"/>
</dbReference>
<dbReference type="GO" id="GO:0016787">
    <property type="term" value="F:hydrolase activity"/>
    <property type="evidence" value="ECO:0007669"/>
    <property type="project" value="UniProtKB-KW"/>
</dbReference>
<evidence type="ECO:0000256" key="1">
    <source>
        <dbReference type="ARBA" id="ARBA00005863"/>
    </source>
</evidence>
<keyword evidence="2" id="KW-0378">Hydrolase</keyword>
<dbReference type="Gene3D" id="3.40.50.1820">
    <property type="entry name" value="alpha/beta hydrolase"/>
    <property type="match status" value="1"/>
</dbReference>
<dbReference type="AlphaFoldDB" id="A0A5N5SHM6"/>
<feature type="domain" description="Serine hydrolase" evidence="3">
    <location>
        <begin position="41"/>
        <end position="109"/>
    </location>
</feature>
<comment type="similarity">
    <text evidence="1">Belongs to the LovG family.</text>
</comment>
<dbReference type="OrthoDB" id="414698at2759"/>
<dbReference type="GO" id="GO:0005634">
    <property type="term" value="C:nucleus"/>
    <property type="evidence" value="ECO:0007669"/>
    <property type="project" value="TreeGrafter"/>
</dbReference>
<evidence type="ECO:0000256" key="2">
    <source>
        <dbReference type="ARBA" id="ARBA00022801"/>
    </source>
</evidence>
<dbReference type="InterPro" id="IPR050593">
    <property type="entry name" value="LovG"/>
</dbReference>
<dbReference type="PANTHER" id="PTHR48070">
    <property type="entry name" value="ESTERASE OVCA2"/>
    <property type="match status" value="1"/>
</dbReference>